<dbReference type="InterPro" id="IPR005107">
    <property type="entry name" value="CO_DH_flav_C"/>
</dbReference>
<dbReference type="SUPFAM" id="SSF56176">
    <property type="entry name" value="FAD-binding/transporter-associated domain-like"/>
    <property type="match status" value="1"/>
</dbReference>
<dbReference type="InterPro" id="IPR016169">
    <property type="entry name" value="FAD-bd_PCMH_sub2"/>
</dbReference>
<sequence>MIMPKFEYRKADSVTAAIALFEGFKGQASYLAGGTDLVPRVKSRLAMPAAVIDLKGIEALKTISRQGGALVIGANTTLFELKNDETVKEYFPALLASLDATSCETLQMRGTIGGNLLQNTRCLFYNQSLAWRTARGLCFKMGGDVCNAAPGAKRCFSNYCSDNALSLLTLSASVAIAGPQGERKIKLEKLFSGKGKNPFTLLPGEILTGVHIPLKTSQGAYEKLRVRGSIDYPLVGAACSVLGGKGKIAVGGIGLEPLVYDLKDLAEATLKETADKAYQDAKPVANAVLTPAYRKKMVRVLAQRAISKTVQEGK</sequence>
<dbReference type="GO" id="GO:0071949">
    <property type="term" value="F:FAD binding"/>
    <property type="evidence" value="ECO:0007669"/>
    <property type="project" value="InterPro"/>
</dbReference>
<dbReference type="InterPro" id="IPR016166">
    <property type="entry name" value="FAD-bd_PCMH"/>
</dbReference>
<dbReference type="InterPro" id="IPR002346">
    <property type="entry name" value="Mopterin_DH_FAD-bd"/>
</dbReference>
<organism evidence="5">
    <name type="scientific">Uncultured Desulfatiglans sp</name>
    <dbReference type="NCBI Taxonomy" id="1748965"/>
    <lineage>
        <taxon>Bacteria</taxon>
        <taxon>Pseudomonadati</taxon>
        <taxon>Thermodesulfobacteriota</taxon>
        <taxon>Desulfobacteria</taxon>
        <taxon>Desulfatiglandales</taxon>
        <taxon>Desulfatiglandaceae</taxon>
        <taxon>Desulfatiglans</taxon>
        <taxon>environmental samples</taxon>
    </lineage>
</organism>
<dbReference type="InterPro" id="IPR051312">
    <property type="entry name" value="Diverse_Substr_Oxidored"/>
</dbReference>
<dbReference type="InterPro" id="IPR036318">
    <property type="entry name" value="FAD-bd_PCMH-like_sf"/>
</dbReference>
<dbReference type="Gene3D" id="3.30.390.50">
    <property type="entry name" value="CO dehydrogenase flavoprotein, C-terminal domain"/>
    <property type="match status" value="1"/>
</dbReference>
<feature type="domain" description="FAD-binding PCMH-type" evidence="4">
    <location>
        <begin position="1"/>
        <end position="217"/>
    </location>
</feature>
<proteinExistence type="predicted"/>
<evidence type="ECO:0000256" key="2">
    <source>
        <dbReference type="ARBA" id="ARBA00022827"/>
    </source>
</evidence>
<dbReference type="PANTHER" id="PTHR42659">
    <property type="entry name" value="XANTHINE DEHYDROGENASE SUBUNIT C-RELATED"/>
    <property type="match status" value="1"/>
</dbReference>
<dbReference type="Pfam" id="PF00941">
    <property type="entry name" value="FAD_binding_5"/>
    <property type="match status" value="1"/>
</dbReference>
<keyword evidence="3" id="KW-0560">Oxidoreductase</keyword>
<dbReference type="SMART" id="SM01092">
    <property type="entry name" value="CO_deh_flav_C"/>
    <property type="match status" value="1"/>
</dbReference>
<evidence type="ECO:0000313" key="5">
    <source>
        <dbReference type="EMBL" id="VBB45145.1"/>
    </source>
</evidence>
<evidence type="ECO:0000256" key="3">
    <source>
        <dbReference type="ARBA" id="ARBA00023002"/>
    </source>
</evidence>
<protein>
    <submittedName>
        <fullName evidence="5">Putative 4-hydroxybenzoyl-CoA reductase, beta subunit</fullName>
    </submittedName>
</protein>
<keyword evidence="2" id="KW-0274">FAD</keyword>
<gene>
    <name evidence="5" type="ORF">TRIP_B350222</name>
</gene>
<dbReference type="EMBL" id="UPXX01000029">
    <property type="protein sequence ID" value="VBB45145.1"/>
    <property type="molecule type" value="Genomic_DNA"/>
</dbReference>
<dbReference type="InterPro" id="IPR036683">
    <property type="entry name" value="CO_DH_flav_C_dom_sf"/>
</dbReference>
<dbReference type="PANTHER" id="PTHR42659:SF2">
    <property type="entry name" value="XANTHINE DEHYDROGENASE SUBUNIT C-RELATED"/>
    <property type="match status" value="1"/>
</dbReference>
<keyword evidence="1" id="KW-0285">Flavoprotein</keyword>
<dbReference type="InterPro" id="IPR016167">
    <property type="entry name" value="FAD-bd_PCMH_sub1"/>
</dbReference>
<reference evidence="5" key="1">
    <citation type="submission" date="2018-07" db="EMBL/GenBank/DDBJ databases">
        <authorList>
            <consortium name="Genoscope - CEA"/>
            <person name="William W."/>
        </authorList>
    </citation>
    <scope>NUCLEOTIDE SEQUENCE</scope>
    <source>
        <strain evidence="5">IK1</strain>
    </source>
</reference>
<evidence type="ECO:0000256" key="1">
    <source>
        <dbReference type="ARBA" id="ARBA00022630"/>
    </source>
</evidence>
<dbReference type="GO" id="GO:0016491">
    <property type="term" value="F:oxidoreductase activity"/>
    <property type="evidence" value="ECO:0007669"/>
    <property type="project" value="UniProtKB-KW"/>
</dbReference>
<accession>A0A653AAW3</accession>
<dbReference type="Gene3D" id="3.30.43.10">
    <property type="entry name" value="Uridine Diphospho-n-acetylenolpyruvylglucosamine Reductase, domain 2"/>
    <property type="match status" value="1"/>
</dbReference>
<name>A0A653AAW3_UNCDX</name>
<evidence type="ECO:0000259" key="4">
    <source>
        <dbReference type="PROSITE" id="PS51387"/>
    </source>
</evidence>
<dbReference type="AlphaFoldDB" id="A0A653AAW3"/>
<dbReference type="Gene3D" id="3.30.465.10">
    <property type="match status" value="2"/>
</dbReference>
<dbReference type="SUPFAM" id="SSF55447">
    <property type="entry name" value="CO dehydrogenase flavoprotein C-terminal domain-like"/>
    <property type="match status" value="1"/>
</dbReference>
<dbReference type="PROSITE" id="PS51387">
    <property type="entry name" value="FAD_PCMH"/>
    <property type="match status" value="1"/>
</dbReference>